<organism evidence="3 4">
    <name type="scientific">Grifola frondosa</name>
    <name type="common">Maitake</name>
    <name type="synonym">Polyporus frondosus</name>
    <dbReference type="NCBI Taxonomy" id="5627"/>
    <lineage>
        <taxon>Eukaryota</taxon>
        <taxon>Fungi</taxon>
        <taxon>Dikarya</taxon>
        <taxon>Basidiomycota</taxon>
        <taxon>Agaricomycotina</taxon>
        <taxon>Agaricomycetes</taxon>
        <taxon>Polyporales</taxon>
        <taxon>Grifolaceae</taxon>
        <taxon>Grifola</taxon>
    </lineage>
</organism>
<dbReference type="STRING" id="5627.A0A1C7M9S0"/>
<dbReference type="InterPro" id="IPR036279">
    <property type="entry name" value="5-3_exonuclease_C_sf"/>
</dbReference>
<dbReference type="AlphaFoldDB" id="A0A1C7M9S0"/>
<accession>A0A1C7M9S0</accession>
<dbReference type="Proteomes" id="UP000092993">
    <property type="component" value="Unassembled WGS sequence"/>
</dbReference>
<dbReference type="CDD" id="cd09870">
    <property type="entry name" value="PIN_YEN1"/>
    <property type="match status" value="1"/>
</dbReference>
<feature type="domain" description="XPG-I" evidence="2">
    <location>
        <begin position="64"/>
        <end position="135"/>
    </location>
</feature>
<dbReference type="InterPro" id="IPR006086">
    <property type="entry name" value="XPG-I_dom"/>
</dbReference>
<gene>
    <name evidence="3" type="primary">Gen1_4</name>
    <name evidence="3" type="ORF">A0H81_06904</name>
</gene>
<dbReference type="PANTHER" id="PTHR11081:SF75">
    <property type="entry name" value="ENDONUCLEASE, PUTATIVE (AFU_ORTHOLOGUE AFUA_3G13260)-RELATED"/>
    <property type="match status" value="1"/>
</dbReference>
<dbReference type="GO" id="GO:0017108">
    <property type="term" value="F:5'-flap endonuclease activity"/>
    <property type="evidence" value="ECO:0007669"/>
    <property type="project" value="TreeGrafter"/>
</dbReference>
<dbReference type="SUPFAM" id="SSF47807">
    <property type="entry name" value="5' to 3' exonuclease, C-terminal subdomain"/>
    <property type="match status" value="1"/>
</dbReference>
<dbReference type="PRINTS" id="PR00853">
    <property type="entry name" value="XPGRADSUPER"/>
</dbReference>
<evidence type="ECO:0000313" key="3">
    <source>
        <dbReference type="EMBL" id="OBZ73129.1"/>
    </source>
</evidence>
<dbReference type="EMBL" id="LUGG01000007">
    <property type="protein sequence ID" value="OBZ73129.1"/>
    <property type="molecule type" value="Genomic_DNA"/>
</dbReference>
<keyword evidence="3" id="KW-0378">Hydrolase</keyword>
<sequence>MYAHASAGQNPELRTLFYRLARLFSLPLTAVFVFDGPNRPSIKRGKKVIKAQHWLTAGAMRLIGDFGFQWHLAPGEAEAELALMNQLGLIDAIMTDDGDAFAFGAETVIRNPSVKFDHDTVMVYTYSALASHPDVKLTRGGMLLMALLSGGDYPESGLRGFGHRISRGLACYGLGTDLFEATVSLEDAALTLFLHGWRNNLRWLLCSDPNGYLGRRHVALASTIPDTFPTVDILRAYVYPATSSPEALLDVGFCGAISFDLARLARTCEQYFTWGDNVTNLLKKFEKMVWPGVVLRLLMAECVITLERAHQLHEEVVASLLDSIKISQSRIKSGVSEFKLQVLPTPLIPTTLSELLGGFLGSNNQPADHVAAAVMSKYWIPSCVLAQARQPRSLAASLGTIISHSPLHSSVDGATNAGYTNYRQSGQRKTRHQ</sequence>
<evidence type="ECO:0000313" key="4">
    <source>
        <dbReference type="Proteomes" id="UP000092993"/>
    </source>
</evidence>
<dbReference type="GO" id="GO:0006281">
    <property type="term" value="P:DNA repair"/>
    <property type="evidence" value="ECO:0007669"/>
    <property type="project" value="UniProtKB-ARBA"/>
</dbReference>
<evidence type="ECO:0000256" key="1">
    <source>
        <dbReference type="SAM" id="MobiDB-lite"/>
    </source>
</evidence>
<dbReference type="PANTHER" id="PTHR11081">
    <property type="entry name" value="FLAP ENDONUCLEASE FAMILY MEMBER"/>
    <property type="match status" value="1"/>
</dbReference>
<dbReference type="OMA" id="QARIGID"/>
<protein>
    <submittedName>
        <fullName evidence="3">Flap endonuclease GEN 1</fullName>
    </submittedName>
</protein>
<keyword evidence="4" id="KW-1185">Reference proteome</keyword>
<keyword evidence="3" id="KW-0540">Nuclease</keyword>
<comment type="caution">
    <text evidence="3">The sequence shown here is derived from an EMBL/GenBank/DDBJ whole genome shotgun (WGS) entry which is preliminary data.</text>
</comment>
<proteinExistence type="predicted"/>
<dbReference type="InterPro" id="IPR029060">
    <property type="entry name" value="PIN-like_dom_sf"/>
</dbReference>
<dbReference type="SUPFAM" id="SSF88723">
    <property type="entry name" value="PIN domain-like"/>
    <property type="match status" value="1"/>
</dbReference>
<feature type="region of interest" description="Disordered" evidence="1">
    <location>
        <begin position="413"/>
        <end position="433"/>
    </location>
</feature>
<dbReference type="OrthoDB" id="2959108at2759"/>
<name>A0A1C7M9S0_GRIFR</name>
<dbReference type="Pfam" id="PF00867">
    <property type="entry name" value="XPG_I"/>
    <property type="match status" value="1"/>
</dbReference>
<dbReference type="InterPro" id="IPR006084">
    <property type="entry name" value="XPG/Rad2"/>
</dbReference>
<evidence type="ECO:0000259" key="2">
    <source>
        <dbReference type="SMART" id="SM00484"/>
    </source>
</evidence>
<dbReference type="Gene3D" id="3.40.50.1010">
    <property type="entry name" value="5'-nuclease"/>
    <property type="match status" value="2"/>
</dbReference>
<reference evidence="3 4" key="1">
    <citation type="submission" date="2016-03" db="EMBL/GenBank/DDBJ databases">
        <title>Whole genome sequencing of Grifola frondosa 9006-11.</title>
        <authorList>
            <person name="Min B."/>
            <person name="Park H."/>
            <person name="Kim J.-G."/>
            <person name="Cho H."/>
            <person name="Oh Y.-L."/>
            <person name="Kong W.-S."/>
            <person name="Choi I.-G."/>
        </authorList>
    </citation>
    <scope>NUCLEOTIDE SEQUENCE [LARGE SCALE GENOMIC DNA]</scope>
    <source>
        <strain evidence="3 4">9006-11</strain>
    </source>
</reference>
<dbReference type="SMART" id="SM00484">
    <property type="entry name" value="XPGI"/>
    <property type="match status" value="1"/>
</dbReference>
<keyword evidence="3" id="KW-0255">Endonuclease</keyword>